<dbReference type="Gene3D" id="1.25.40.10">
    <property type="entry name" value="Tetratricopeptide repeat domain"/>
    <property type="match status" value="4"/>
</dbReference>
<dbReference type="Proteomes" id="UP001417504">
    <property type="component" value="Unassembled WGS sequence"/>
</dbReference>
<dbReference type="EMBL" id="JBBNAE010000009">
    <property type="protein sequence ID" value="KAK9096897.1"/>
    <property type="molecule type" value="Genomic_DNA"/>
</dbReference>
<feature type="repeat" description="PPR" evidence="2">
    <location>
        <begin position="593"/>
        <end position="627"/>
    </location>
</feature>
<dbReference type="Pfam" id="PF20431">
    <property type="entry name" value="E_motif"/>
    <property type="match status" value="1"/>
</dbReference>
<dbReference type="InterPro" id="IPR046848">
    <property type="entry name" value="E_motif"/>
</dbReference>
<protein>
    <recommendedName>
        <fullName evidence="5">Pentatricopeptide repeat-containing protein</fullName>
    </recommendedName>
</protein>
<evidence type="ECO:0000256" key="1">
    <source>
        <dbReference type="ARBA" id="ARBA00022737"/>
    </source>
</evidence>
<accession>A0AAP0HTN0</accession>
<gene>
    <name evidence="3" type="ORF">Sjap_022394</name>
</gene>
<dbReference type="InterPro" id="IPR046960">
    <property type="entry name" value="PPR_At4g14850-like_plant"/>
</dbReference>
<dbReference type="Pfam" id="PF01535">
    <property type="entry name" value="PPR"/>
    <property type="match status" value="3"/>
</dbReference>
<dbReference type="NCBIfam" id="TIGR00756">
    <property type="entry name" value="PPR"/>
    <property type="match status" value="8"/>
</dbReference>
<proteinExistence type="predicted"/>
<keyword evidence="4" id="KW-1185">Reference proteome</keyword>
<comment type="caution">
    <text evidence="3">The sequence shown here is derived from an EMBL/GenBank/DDBJ whole genome shotgun (WGS) entry which is preliminary data.</text>
</comment>
<feature type="repeat" description="PPR" evidence="2">
    <location>
        <begin position="88"/>
        <end position="122"/>
    </location>
</feature>
<reference evidence="3 4" key="1">
    <citation type="submission" date="2024-01" db="EMBL/GenBank/DDBJ databases">
        <title>Genome assemblies of Stephania.</title>
        <authorList>
            <person name="Yang L."/>
        </authorList>
    </citation>
    <scope>NUCLEOTIDE SEQUENCE [LARGE SCALE GENOMIC DNA]</scope>
    <source>
        <strain evidence="3">QJT</strain>
        <tissue evidence="3">Leaf</tissue>
    </source>
</reference>
<dbReference type="SUPFAM" id="SSF48452">
    <property type="entry name" value="TPR-like"/>
    <property type="match status" value="1"/>
</dbReference>
<feature type="repeat" description="PPR" evidence="2">
    <location>
        <begin position="456"/>
        <end position="490"/>
    </location>
</feature>
<dbReference type="PANTHER" id="PTHR47926">
    <property type="entry name" value="PENTATRICOPEPTIDE REPEAT-CONTAINING PROTEIN"/>
    <property type="match status" value="1"/>
</dbReference>
<evidence type="ECO:0000313" key="4">
    <source>
        <dbReference type="Proteomes" id="UP001417504"/>
    </source>
</evidence>
<dbReference type="InterPro" id="IPR002885">
    <property type="entry name" value="PPR_rpt"/>
</dbReference>
<dbReference type="FunFam" id="1.25.40.10:FF:000285">
    <property type="entry name" value="Pentatricopeptide repeat-containing protein, chloroplastic"/>
    <property type="match status" value="1"/>
</dbReference>
<evidence type="ECO:0008006" key="5">
    <source>
        <dbReference type="Google" id="ProtNLM"/>
    </source>
</evidence>
<name>A0AAP0HTN0_9MAGN</name>
<dbReference type="AlphaFoldDB" id="A0AAP0HTN0"/>
<feature type="repeat" description="PPR" evidence="2">
    <location>
        <begin position="224"/>
        <end position="258"/>
    </location>
</feature>
<feature type="repeat" description="PPR" evidence="2">
    <location>
        <begin position="491"/>
        <end position="526"/>
    </location>
</feature>
<organism evidence="3 4">
    <name type="scientific">Stephania japonica</name>
    <dbReference type="NCBI Taxonomy" id="461633"/>
    <lineage>
        <taxon>Eukaryota</taxon>
        <taxon>Viridiplantae</taxon>
        <taxon>Streptophyta</taxon>
        <taxon>Embryophyta</taxon>
        <taxon>Tracheophyta</taxon>
        <taxon>Spermatophyta</taxon>
        <taxon>Magnoliopsida</taxon>
        <taxon>Ranunculales</taxon>
        <taxon>Menispermaceae</taxon>
        <taxon>Menispermoideae</taxon>
        <taxon>Cissampelideae</taxon>
        <taxon>Stephania</taxon>
    </lineage>
</organism>
<keyword evidence="1" id="KW-0677">Repeat</keyword>
<dbReference type="FunFam" id="1.25.40.10:FF:000090">
    <property type="entry name" value="Pentatricopeptide repeat-containing protein, chloroplastic"/>
    <property type="match status" value="1"/>
</dbReference>
<dbReference type="Pfam" id="PF12854">
    <property type="entry name" value="PPR_1"/>
    <property type="match status" value="1"/>
</dbReference>
<dbReference type="PROSITE" id="PS51375">
    <property type="entry name" value="PPR"/>
    <property type="match status" value="7"/>
</dbReference>
<dbReference type="Pfam" id="PF13041">
    <property type="entry name" value="PPR_2"/>
    <property type="match status" value="2"/>
</dbReference>
<dbReference type="InterPro" id="IPR011990">
    <property type="entry name" value="TPR-like_helical_dom_sf"/>
</dbReference>
<sequence>MRRWFSQGRIATYSETHLGITCASHLNHLLQCCSNARALKQGRQVHQQIMLRGLGLSPFMATKIIQMYAECNDLFSAHALFDELPHKNVFAWTAILTFYSRNGLYKECVNGYGKMRLQGVGPDGYVFPKVLRACAQAMCLEEGICIHKDVIRFGAESVPQVCNSLIDMYSKCGDVGSARRVFDGMVGRDLLSWNSMISGCVSNGFLDSAVRLLGLMRSDGLEPDVVSWNIVIDAYCRKGLCEEASKMFEQVEEPNIISWTILISGYSRVGKHEVSLRIFTDMMTRGGLIPDPDALSSVLVSCRVLGACKSGREIHGYGIKNLKRLEFYDSAGAALLTLYGSRGRMQYARLVFELMDKADVVTWNAMILSLAHRGTGDSALGCFGEMQSRGIENDEITLSTILPVCNLKFGKQIHAYIRKRTFDSDIPVCNALINMYSKCGCIGAAYNVFSNMETRDLVSWNSMMGSYSMYGDGKAALALLQEMSRSSIQPNSVTFTSALSACSHSGLVDEGLELFNRLTQEFSIVPTMEQFACVVDLLARAGRLEDAVEFINTTSVKPDRNIWGALLAASRAYQDIDVGKQAAEHLFSLEPHNPGNYITLSNIYARAGRWDEAVGIRKLMEARGLAKPSGHSWIEMETVSDEQYCEVS</sequence>
<dbReference type="GO" id="GO:0009451">
    <property type="term" value="P:RNA modification"/>
    <property type="evidence" value="ECO:0007669"/>
    <property type="project" value="InterPro"/>
</dbReference>
<evidence type="ECO:0000313" key="3">
    <source>
        <dbReference type="EMBL" id="KAK9096897.1"/>
    </source>
</evidence>
<dbReference type="GO" id="GO:0003723">
    <property type="term" value="F:RNA binding"/>
    <property type="evidence" value="ECO:0007669"/>
    <property type="project" value="InterPro"/>
</dbReference>
<evidence type="ECO:0000256" key="2">
    <source>
        <dbReference type="PROSITE-ProRule" id="PRU00708"/>
    </source>
</evidence>
<feature type="repeat" description="PPR" evidence="2">
    <location>
        <begin position="189"/>
        <end position="223"/>
    </location>
</feature>
<feature type="repeat" description="PPR" evidence="2">
    <location>
        <begin position="359"/>
        <end position="393"/>
    </location>
</feature>